<dbReference type="EMBL" id="LAZR01015081">
    <property type="protein sequence ID" value="KKM14724.1"/>
    <property type="molecule type" value="Genomic_DNA"/>
</dbReference>
<gene>
    <name evidence="1" type="ORF">LCGC14_1703190</name>
</gene>
<reference evidence="1" key="1">
    <citation type="journal article" date="2015" name="Nature">
        <title>Complex archaea that bridge the gap between prokaryotes and eukaryotes.</title>
        <authorList>
            <person name="Spang A."/>
            <person name="Saw J.H."/>
            <person name="Jorgensen S.L."/>
            <person name="Zaremba-Niedzwiedzka K."/>
            <person name="Martijn J."/>
            <person name="Lind A.E."/>
            <person name="van Eijk R."/>
            <person name="Schleper C."/>
            <person name="Guy L."/>
            <person name="Ettema T.J."/>
        </authorList>
    </citation>
    <scope>NUCLEOTIDE SEQUENCE</scope>
</reference>
<evidence type="ECO:0000313" key="1">
    <source>
        <dbReference type="EMBL" id="KKM14724.1"/>
    </source>
</evidence>
<protein>
    <submittedName>
        <fullName evidence="1">Uncharacterized protein</fullName>
    </submittedName>
</protein>
<organism evidence="1">
    <name type="scientific">marine sediment metagenome</name>
    <dbReference type="NCBI Taxonomy" id="412755"/>
    <lineage>
        <taxon>unclassified sequences</taxon>
        <taxon>metagenomes</taxon>
        <taxon>ecological metagenomes</taxon>
    </lineage>
</organism>
<proteinExistence type="predicted"/>
<accession>A0A0F9I4X1</accession>
<name>A0A0F9I4X1_9ZZZZ</name>
<dbReference type="AlphaFoldDB" id="A0A0F9I4X1"/>
<sequence>MSKTHTPKPWRLEDGLILDEFDSQIAVPVGRKGKHARISFDTPANRDLAMSAPVLKAQRDELLAVCRAVQEQAFCLMETKKGRKVVAQLHTAIAKAEPRE</sequence>
<comment type="caution">
    <text evidence="1">The sequence shown here is derived from an EMBL/GenBank/DDBJ whole genome shotgun (WGS) entry which is preliminary data.</text>
</comment>